<keyword evidence="3" id="KW-1185">Reference proteome</keyword>
<organism evidence="3">
    <name type="scientific">Chaetomium thermophilum (strain DSM 1495 / CBS 144.50 / IMI 039719)</name>
    <name type="common">Thermochaetoides thermophila</name>
    <dbReference type="NCBI Taxonomy" id="759272"/>
    <lineage>
        <taxon>Eukaryota</taxon>
        <taxon>Fungi</taxon>
        <taxon>Dikarya</taxon>
        <taxon>Ascomycota</taxon>
        <taxon>Pezizomycotina</taxon>
        <taxon>Sordariomycetes</taxon>
        <taxon>Sordariomycetidae</taxon>
        <taxon>Sordariales</taxon>
        <taxon>Chaetomiaceae</taxon>
        <taxon>Thermochaetoides</taxon>
    </lineage>
</organism>
<dbReference type="EMBL" id="GL988032">
    <property type="protein sequence ID" value="EGS23974.1"/>
    <property type="molecule type" value="Genomic_DNA"/>
</dbReference>
<evidence type="ECO:0000256" key="1">
    <source>
        <dbReference type="SAM" id="MobiDB-lite"/>
    </source>
</evidence>
<gene>
    <name evidence="2" type="ORF">CTHT_0006850</name>
</gene>
<dbReference type="HOGENOM" id="CLU_2621818_0_0_1"/>
<feature type="region of interest" description="Disordered" evidence="1">
    <location>
        <begin position="1"/>
        <end position="48"/>
    </location>
</feature>
<dbReference type="RefSeq" id="XP_006691216.1">
    <property type="nucleotide sequence ID" value="XM_006691153.1"/>
</dbReference>
<evidence type="ECO:0000313" key="3">
    <source>
        <dbReference type="Proteomes" id="UP000008066"/>
    </source>
</evidence>
<evidence type="ECO:0000313" key="2">
    <source>
        <dbReference type="EMBL" id="EGS23974.1"/>
    </source>
</evidence>
<name>G0RYI8_CHATD</name>
<dbReference type="GeneID" id="18254723"/>
<dbReference type="AlphaFoldDB" id="G0RYI8"/>
<proteinExistence type="predicted"/>
<protein>
    <submittedName>
        <fullName evidence="2">Uncharacterized protein</fullName>
    </submittedName>
</protein>
<reference evidence="2 3" key="1">
    <citation type="journal article" date="2011" name="Cell">
        <title>Insight into structure and assembly of the nuclear pore complex by utilizing the genome of a eukaryotic thermophile.</title>
        <authorList>
            <person name="Amlacher S."/>
            <person name="Sarges P."/>
            <person name="Flemming D."/>
            <person name="van Noort V."/>
            <person name="Kunze R."/>
            <person name="Devos D.P."/>
            <person name="Arumugam M."/>
            <person name="Bork P."/>
            <person name="Hurt E."/>
        </authorList>
    </citation>
    <scope>NUCLEOTIDE SEQUENCE [LARGE SCALE GENOMIC DNA]</scope>
    <source>
        <strain evidence="3">DSM 1495 / CBS 144.50 / IMI 039719</strain>
    </source>
</reference>
<dbReference type="KEGG" id="cthr:CTHT_0006850"/>
<sequence length="78" mass="8805">MPTQPTIQDRNVGFLKQTNQRKSLRDQPIRSGYPEQPTRQPSSIPALRKARDVKEINALVSVAEKLYAANENVEKSLS</sequence>
<accession>G0RYI8</accession>
<dbReference type="Proteomes" id="UP000008066">
    <property type="component" value="Unassembled WGS sequence"/>
</dbReference>